<keyword evidence="9" id="KW-1185">Reference proteome</keyword>
<dbReference type="InterPro" id="IPR001839">
    <property type="entry name" value="TGF-b_C"/>
</dbReference>
<evidence type="ECO:0000256" key="4">
    <source>
        <dbReference type="ARBA" id="ARBA00023030"/>
    </source>
</evidence>
<dbReference type="InterPro" id="IPR029034">
    <property type="entry name" value="Cystine-knot_cytokine"/>
</dbReference>
<comment type="subcellular location">
    <subcellularLocation>
        <location evidence="1">Secreted</location>
    </subcellularLocation>
</comment>
<dbReference type="Proteomes" id="UP000046395">
    <property type="component" value="Unassembled WGS sequence"/>
</dbReference>
<dbReference type="STRING" id="70415.A0A5S6QJT8"/>
<dbReference type="PANTHER" id="PTHR11848">
    <property type="entry name" value="TGF-BETA FAMILY"/>
    <property type="match status" value="1"/>
</dbReference>
<dbReference type="InterPro" id="IPR017948">
    <property type="entry name" value="TGFb_CS"/>
</dbReference>
<dbReference type="SUPFAM" id="SSF57501">
    <property type="entry name" value="Cystine-knot cytokines"/>
    <property type="match status" value="1"/>
</dbReference>
<evidence type="ECO:0000313" key="10">
    <source>
        <dbReference type="WBParaSite" id="TMUE_2000007142.1"/>
    </source>
</evidence>
<organism evidence="9 10">
    <name type="scientific">Trichuris muris</name>
    <name type="common">Mouse whipworm</name>
    <dbReference type="NCBI Taxonomy" id="70415"/>
    <lineage>
        <taxon>Eukaryota</taxon>
        <taxon>Metazoa</taxon>
        <taxon>Ecdysozoa</taxon>
        <taxon>Nematoda</taxon>
        <taxon>Enoplea</taxon>
        <taxon>Dorylaimia</taxon>
        <taxon>Trichinellida</taxon>
        <taxon>Trichuridae</taxon>
        <taxon>Trichuris</taxon>
    </lineage>
</organism>
<dbReference type="SMART" id="SM00204">
    <property type="entry name" value="TGFB"/>
    <property type="match status" value="1"/>
</dbReference>
<accession>A0A5S6QJT8</accession>
<feature type="domain" description="TGF-beta family profile" evidence="8">
    <location>
        <begin position="308"/>
        <end position="442"/>
    </location>
</feature>
<dbReference type="GO" id="GO:0005125">
    <property type="term" value="F:cytokine activity"/>
    <property type="evidence" value="ECO:0007669"/>
    <property type="project" value="TreeGrafter"/>
</dbReference>
<dbReference type="Pfam" id="PF00019">
    <property type="entry name" value="TGF_beta"/>
    <property type="match status" value="1"/>
</dbReference>
<name>A0A5S6QJT8_TRIMR</name>
<dbReference type="PROSITE" id="PS51362">
    <property type="entry name" value="TGF_BETA_2"/>
    <property type="match status" value="1"/>
</dbReference>
<dbReference type="InterPro" id="IPR015615">
    <property type="entry name" value="TGF-beta-rel"/>
</dbReference>
<proteinExistence type="inferred from homology"/>
<protein>
    <submittedName>
        <fullName evidence="10">TGF_BETA_2 domain-containing protein</fullName>
    </submittedName>
</protein>
<reference evidence="10" key="1">
    <citation type="submission" date="2019-12" db="UniProtKB">
        <authorList>
            <consortium name="WormBaseParasite"/>
        </authorList>
    </citation>
    <scope>IDENTIFICATION</scope>
</reference>
<dbReference type="Gene3D" id="2.10.90.10">
    <property type="entry name" value="Cystine-knot cytokines"/>
    <property type="match status" value="1"/>
</dbReference>
<evidence type="ECO:0000256" key="1">
    <source>
        <dbReference type="ARBA" id="ARBA00004613"/>
    </source>
</evidence>
<keyword evidence="7" id="KW-0732">Signal</keyword>
<keyword evidence="5" id="KW-1015">Disulfide bond</keyword>
<evidence type="ECO:0000256" key="3">
    <source>
        <dbReference type="ARBA" id="ARBA00022525"/>
    </source>
</evidence>
<dbReference type="GO" id="GO:0008083">
    <property type="term" value="F:growth factor activity"/>
    <property type="evidence" value="ECO:0007669"/>
    <property type="project" value="UniProtKB-KW"/>
</dbReference>
<feature type="signal peptide" evidence="7">
    <location>
        <begin position="1"/>
        <end position="26"/>
    </location>
</feature>
<evidence type="ECO:0000259" key="8">
    <source>
        <dbReference type="PROSITE" id="PS51362"/>
    </source>
</evidence>
<evidence type="ECO:0000313" key="9">
    <source>
        <dbReference type="Proteomes" id="UP000046395"/>
    </source>
</evidence>
<dbReference type="WBParaSite" id="TMUE_2000007142.1">
    <property type="protein sequence ID" value="TMUE_2000007142.1"/>
    <property type="gene ID" value="WBGene00299806"/>
</dbReference>
<dbReference type="GO" id="GO:0005615">
    <property type="term" value="C:extracellular space"/>
    <property type="evidence" value="ECO:0007669"/>
    <property type="project" value="TreeGrafter"/>
</dbReference>
<evidence type="ECO:0000256" key="2">
    <source>
        <dbReference type="ARBA" id="ARBA00006656"/>
    </source>
</evidence>
<dbReference type="PROSITE" id="PS00250">
    <property type="entry name" value="TGF_BETA_1"/>
    <property type="match status" value="1"/>
</dbReference>
<evidence type="ECO:0000256" key="5">
    <source>
        <dbReference type="ARBA" id="ARBA00023157"/>
    </source>
</evidence>
<evidence type="ECO:0000256" key="7">
    <source>
        <dbReference type="SAM" id="SignalP"/>
    </source>
</evidence>
<dbReference type="AlphaFoldDB" id="A0A5S6QJT8"/>
<comment type="similarity">
    <text evidence="2 6">Belongs to the TGF-beta family.</text>
</comment>
<evidence type="ECO:0000256" key="6">
    <source>
        <dbReference type="RuleBase" id="RU000354"/>
    </source>
</evidence>
<keyword evidence="4 6" id="KW-0339">Growth factor</keyword>
<sequence>MPYRLKARSTRAFLILLYILEYSAISIKGYGCCNSSKASPNTKFYMSSSNVKLNRTATGHTAWRETVNTLDRLHELLTLKRIARELSIYHPKIDDLLATRSRSAQFAFNESWHWLAHSDEQKSEAQLYTLHVVGVRVEKTDRKKSRAKNNYGEHLAGSDNHNLPYVFTLKKPQNDMGDSVINEARLELTGLHGNEYCNALLTQLDWSLEADAQHKWNEIISGKSTFAELPVNITNHLQNAWNVSKNHTLVLRSLLQVKHKHCPVHSRNLHRLLPILHIRVNYKESVNIRPARHVRAKLTRTLSGNSTRKRIIVDCEQQWDQTFLSSTSSGIYDSLMPCCRRRFRISFEQLGWDNWVFAPKHFDSYYCIGRCSEFGGFQSEDMEGIAFYAELMNLYRKAEAAGLAPCCTPVKFTPLTIAIWQGPNEQITQTLDGIIVKQCGCM</sequence>
<feature type="chain" id="PRO_5024335490" evidence="7">
    <location>
        <begin position="27"/>
        <end position="442"/>
    </location>
</feature>
<dbReference type="PRINTS" id="PR00669">
    <property type="entry name" value="INHIBINA"/>
</dbReference>
<keyword evidence="3" id="KW-0964">Secreted</keyword>